<dbReference type="InterPro" id="IPR050951">
    <property type="entry name" value="Retrovirus_Pol_polyprotein"/>
</dbReference>
<evidence type="ECO:0000256" key="2">
    <source>
        <dbReference type="ARBA" id="ARBA00022695"/>
    </source>
</evidence>
<evidence type="ECO:0000256" key="1">
    <source>
        <dbReference type="ARBA" id="ARBA00022679"/>
    </source>
</evidence>
<keyword evidence="11" id="KW-1185">Reference proteome</keyword>
<dbReference type="EMBL" id="LWDF02001141">
    <property type="protein sequence ID" value="KAE8240179.1"/>
    <property type="molecule type" value="Genomic_DNA"/>
</dbReference>
<evidence type="ECO:0000313" key="11">
    <source>
        <dbReference type="Proteomes" id="UP000077521"/>
    </source>
</evidence>
<dbReference type="GO" id="GO:0004519">
    <property type="term" value="F:endonuclease activity"/>
    <property type="evidence" value="ECO:0007669"/>
    <property type="project" value="UniProtKB-KW"/>
</dbReference>
<evidence type="ECO:0000256" key="6">
    <source>
        <dbReference type="ARBA" id="ARBA00022884"/>
    </source>
</evidence>
<gene>
    <name evidence="10" type="ORF">A4X13_0g7911</name>
</gene>
<keyword evidence="2" id="KW-0548">Nucleotidyltransferase</keyword>
<dbReference type="InterPro" id="IPR056924">
    <property type="entry name" value="SH3_Tf2-1"/>
</dbReference>
<keyword evidence="5" id="KW-0378">Hydrolase</keyword>
<dbReference type="AlphaFoldDB" id="A0A177T1M5"/>
<dbReference type="GO" id="GO:0005634">
    <property type="term" value="C:nucleus"/>
    <property type="evidence" value="ECO:0007669"/>
    <property type="project" value="UniProtKB-ARBA"/>
</dbReference>
<dbReference type="InterPro" id="IPR041373">
    <property type="entry name" value="RT_RNaseH"/>
</dbReference>
<keyword evidence="6" id="KW-0694">RNA-binding</keyword>
<dbReference type="InterPro" id="IPR012337">
    <property type="entry name" value="RNaseH-like_sf"/>
</dbReference>
<feature type="region of interest" description="Disordered" evidence="8">
    <location>
        <begin position="434"/>
        <end position="456"/>
    </location>
</feature>
<dbReference type="Proteomes" id="UP000077521">
    <property type="component" value="Unassembled WGS sequence"/>
</dbReference>
<keyword evidence="1" id="KW-0808">Transferase</keyword>
<protein>
    <recommendedName>
        <fullName evidence="9">Integrase catalytic domain-containing protein</fullName>
    </recommendedName>
</protein>
<dbReference type="PANTHER" id="PTHR37984:SF5">
    <property type="entry name" value="PROTEIN NYNRIN-LIKE"/>
    <property type="match status" value="1"/>
</dbReference>
<organism evidence="10 11">
    <name type="scientific">Tilletia indica</name>
    <dbReference type="NCBI Taxonomy" id="43049"/>
    <lineage>
        <taxon>Eukaryota</taxon>
        <taxon>Fungi</taxon>
        <taxon>Dikarya</taxon>
        <taxon>Basidiomycota</taxon>
        <taxon>Ustilaginomycotina</taxon>
        <taxon>Exobasidiomycetes</taxon>
        <taxon>Tilletiales</taxon>
        <taxon>Tilletiaceae</taxon>
        <taxon>Tilletia</taxon>
    </lineage>
</organism>
<dbReference type="SUPFAM" id="SSF56672">
    <property type="entry name" value="DNA/RNA polymerases"/>
    <property type="match status" value="1"/>
</dbReference>
<feature type="domain" description="Integrase catalytic" evidence="9">
    <location>
        <begin position="1"/>
        <end position="125"/>
    </location>
</feature>
<dbReference type="InterPro" id="IPR001584">
    <property type="entry name" value="Integrase_cat-core"/>
</dbReference>
<sequence>MLLITPCHKDITAEGVAAILSDRVLRYGWRPRRIVSDSEARVSGSVLSAVADSLGAVSTPSSPYHQQANAVERAVQTVQTVLQVMCRDSKAHWDRRALPSVELAMNSTPSLSTGYRPFDLVFLSHPDIVHAVFDSAEHLGVGSFEERLGAAKERLQEAHHNISVARKDQKRRYDARRVAPPALSPGMMVWIRLKDRPVTGHASDKLDVRKLGPYPIEEVISAHRVRVRLPAHLQIDPVFSIEQLDFAPLTEDPYAPERARIASTALLPAPTPQSAPSPSPSPADPPLAPRERRSPRALQEFQLGTIVARRSTALQEALHGPLGRPKRVMDGDREVVLTERPVAFLSRLTTPVESRLAAAELELVCLAWAFHKLAHLLEGATVTVVTDHSPMERMLRSTAPVPYGPTITRCRAVLMPHLPNLRFQYRPGSRHGNADALSRLIPDQGRSASGGGDVLD</sequence>
<reference evidence="10" key="1">
    <citation type="submission" date="2016-04" db="EMBL/GenBank/DDBJ databases">
        <authorList>
            <person name="Nguyen H.D."/>
            <person name="Samba Siva P."/>
            <person name="Cullis J."/>
            <person name="Levesque C.A."/>
            <person name="Hambleton S."/>
        </authorList>
    </citation>
    <scope>NUCLEOTIDE SEQUENCE</scope>
    <source>
        <strain evidence="10">DAOMC 236416</strain>
    </source>
</reference>
<name>A0A177T1M5_9BASI</name>
<evidence type="ECO:0000256" key="3">
    <source>
        <dbReference type="ARBA" id="ARBA00022722"/>
    </source>
</evidence>
<dbReference type="InterPro" id="IPR036397">
    <property type="entry name" value="RNaseH_sf"/>
</dbReference>
<dbReference type="GO" id="GO:0003964">
    <property type="term" value="F:RNA-directed DNA polymerase activity"/>
    <property type="evidence" value="ECO:0007669"/>
    <property type="project" value="UniProtKB-KW"/>
</dbReference>
<accession>A0A177T1M5</accession>
<keyword evidence="3" id="KW-0540">Nuclease</keyword>
<dbReference type="GO" id="GO:0003723">
    <property type="term" value="F:RNA binding"/>
    <property type="evidence" value="ECO:0007669"/>
    <property type="project" value="UniProtKB-KW"/>
</dbReference>
<dbReference type="Pfam" id="PF17917">
    <property type="entry name" value="RT_RNaseH"/>
    <property type="match status" value="1"/>
</dbReference>
<evidence type="ECO:0000313" key="10">
    <source>
        <dbReference type="EMBL" id="KAE8240179.1"/>
    </source>
</evidence>
<evidence type="ECO:0000256" key="4">
    <source>
        <dbReference type="ARBA" id="ARBA00022759"/>
    </source>
</evidence>
<dbReference type="Pfam" id="PF24626">
    <property type="entry name" value="SH3_Tf2-1"/>
    <property type="match status" value="1"/>
</dbReference>
<proteinExistence type="predicted"/>
<evidence type="ECO:0000259" key="9">
    <source>
        <dbReference type="PROSITE" id="PS50994"/>
    </source>
</evidence>
<keyword evidence="7" id="KW-0695">RNA-directed DNA polymerase</keyword>
<feature type="region of interest" description="Disordered" evidence="8">
    <location>
        <begin position="268"/>
        <end position="295"/>
    </location>
</feature>
<evidence type="ECO:0000256" key="5">
    <source>
        <dbReference type="ARBA" id="ARBA00022801"/>
    </source>
</evidence>
<comment type="caution">
    <text evidence="10">The sequence shown here is derived from an EMBL/GenBank/DDBJ whole genome shotgun (WGS) entry which is preliminary data.</text>
</comment>
<dbReference type="GO" id="GO:0015074">
    <property type="term" value="P:DNA integration"/>
    <property type="evidence" value="ECO:0007669"/>
    <property type="project" value="InterPro"/>
</dbReference>
<dbReference type="SUPFAM" id="SSF53098">
    <property type="entry name" value="Ribonuclease H-like"/>
    <property type="match status" value="1"/>
</dbReference>
<dbReference type="PROSITE" id="PS50994">
    <property type="entry name" value="INTEGRASE"/>
    <property type="match status" value="1"/>
</dbReference>
<feature type="compositionally biased region" description="Pro residues" evidence="8">
    <location>
        <begin position="269"/>
        <end position="288"/>
    </location>
</feature>
<dbReference type="PANTHER" id="PTHR37984">
    <property type="entry name" value="PROTEIN CBG26694"/>
    <property type="match status" value="1"/>
</dbReference>
<dbReference type="Gene3D" id="3.30.420.10">
    <property type="entry name" value="Ribonuclease H-like superfamily/Ribonuclease H"/>
    <property type="match status" value="1"/>
</dbReference>
<dbReference type="InterPro" id="IPR043502">
    <property type="entry name" value="DNA/RNA_pol_sf"/>
</dbReference>
<keyword evidence="4" id="KW-0255">Endonuclease</keyword>
<reference evidence="10" key="2">
    <citation type="journal article" date="2019" name="IMA Fungus">
        <title>Genome sequencing and comparison of five Tilletia species to identify candidate genes for the detection of regulated species infecting wheat.</title>
        <authorList>
            <person name="Nguyen H.D.T."/>
            <person name="Sultana T."/>
            <person name="Kesanakurti P."/>
            <person name="Hambleton S."/>
        </authorList>
    </citation>
    <scope>NUCLEOTIDE SEQUENCE</scope>
    <source>
        <strain evidence="10">DAOMC 236416</strain>
    </source>
</reference>
<evidence type="ECO:0000256" key="8">
    <source>
        <dbReference type="SAM" id="MobiDB-lite"/>
    </source>
</evidence>
<dbReference type="GO" id="GO:0016787">
    <property type="term" value="F:hydrolase activity"/>
    <property type="evidence" value="ECO:0007669"/>
    <property type="project" value="UniProtKB-KW"/>
</dbReference>
<evidence type="ECO:0000256" key="7">
    <source>
        <dbReference type="ARBA" id="ARBA00022918"/>
    </source>
</evidence>